<dbReference type="GO" id="GO:0003988">
    <property type="term" value="F:acetyl-CoA C-acyltransferase activity"/>
    <property type="evidence" value="ECO:0007669"/>
    <property type="project" value="UniProtKB-ARBA"/>
</dbReference>
<dbReference type="PIRSF" id="PIRSF000429">
    <property type="entry name" value="Ac-CoA_Ac_transf"/>
    <property type="match status" value="1"/>
</dbReference>
<dbReference type="InterPro" id="IPR020613">
    <property type="entry name" value="Thiolase_CS"/>
</dbReference>
<dbReference type="InterPro" id="IPR020615">
    <property type="entry name" value="Thiolase_acyl_enz_int_AS"/>
</dbReference>
<reference evidence="9" key="1">
    <citation type="journal article" date="2024" name="Gigascience">
        <title>Chromosome-level genome of the poultry shaft louse Menopon gallinae provides insight into the host-switching and adaptive evolution of parasitic lice.</title>
        <authorList>
            <person name="Xu Y."/>
            <person name="Ma L."/>
            <person name="Liu S."/>
            <person name="Liang Y."/>
            <person name="Liu Q."/>
            <person name="He Z."/>
            <person name="Tian L."/>
            <person name="Duan Y."/>
            <person name="Cai W."/>
            <person name="Li H."/>
            <person name="Song F."/>
        </authorList>
    </citation>
    <scope>NUCLEOTIDE SEQUENCE</scope>
    <source>
        <strain evidence="9">Cailab_2023a</strain>
    </source>
</reference>
<proteinExistence type="inferred from homology"/>
<evidence type="ECO:0008006" key="10">
    <source>
        <dbReference type="Google" id="ProtNLM"/>
    </source>
</evidence>
<dbReference type="InterPro" id="IPR020610">
    <property type="entry name" value="Thiolase_AS"/>
</dbReference>
<evidence type="ECO:0000256" key="3">
    <source>
        <dbReference type="ARBA" id="ARBA00022679"/>
    </source>
</evidence>
<feature type="active site" description="Proton acceptor" evidence="5">
    <location>
        <position position="350"/>
    </location>
</feature>
<protein>
    <recommendedName>
        <fullName evidence="10">Acetyl-CoA acetyltransferase</fullName>
    </recommendedName>
</protein>
<evidence type="ECO:0000256" key="2">
    <source>
        <dbReference type="ARBA" id="ARBA00010982"/>
    </source>
</evidence>
<dbReference type="NCBIfam" id="TIGR01930">
    <property type="entry name" value="AcCoA-C-Actrans"/>
    <property type="match status" value="1"/>
</dbReference>
<keyword evidence="3 6" id="KW-0808">Transferase</keyword>
<evidence type="ECO:0000256" key="6">
    <source>
        <dbReference type="RuleBase" id="RU003557"/>
    </source>
</evidence>
<evidence type="ECO:0000256" key="5">
    <source>
        <dbReference type="PIRSR" id="PIRSR000429-1"/>
    </source>
</evidence>
<evidence type="ECO:0000313" key="9">
    <source>
        <dbReference type="EMBL" id="KAL0275899.1"/>
    </source>
</evidence>
<comment type="caution">
    <text evidence="9">The sequence shown here is derived from an EMBL/GenBank/DDBJ whole genome shotgun (WGS) entry which is preliminary data.</text>
</comment>
<comment type="similarity">
    <text evidence="2 6">Belongs to the thiolase-like superfamily. Thiolase family.</text>
</comment>
<evidence type="ECO:0000256" key="1">
    <source>
        <dbReference type="ARBA" id="ARBA00005189"/>
    </source>
</evidence>
<sequence length="394" mass="41594">MVKTEVCIVSAVRTPIGNFRGGLSNCPAHELGSIVIKEAVKRANLECGDITEVVLGHTLTAGAGANPARQAAIKAGIPYTTPAYSVNMLCGSGLKSVAIAYQSICCNESDVIVAGGQESMSQSPHFLSVRNGVKMGNAQLVDTMLHDCLIDPFYNIHMGETAENIAKEYSIAREEQDKFALDSQKKTFNGQTQDCFVKEIVPVTVQVQREMKVISKDEFPRGDTTIEGLCKLKPVFIKEGGTVTAGNASGLNDGAAAVVLMSSSKAAEKKISPLAKIIGVAQAGVDPKIMGIGPVPAIRKLLDKVNWKVEEVDLFEINEAFAAQSLAVIKDLGLNTEKVNVNGGAISLGHPIAASGTRILVSLIYALKERQKKRGIAALCVGGGMGIAIAIETC</sequence>
<dbReference type="PROSITE" id="PS00737">
    <property type="entry name" value="THIOLASE_2"/>
    <property type="match status" value="1"/>
</dbReference>
<keyword evidence="4 6" id="KW-0012">Acyltransferase</keyword>
<dbReference type="InterPro" id="IPR016039">
    <property type="entry name" value="Thiolase-like"/>
</dbReference>
<accession>A0AAW2I156</accession>
<dbReference type="FunFam" id="3.40.47.10:FF:000010">
    <property type="entry name" value="Acetyl-CoA acetyltransferase (Thiolase)"/>
    <property type="match status" value="1"/>
</dbReference>
<feature type="active site" description="Proton acceptor" evidence="5">
    <location>
        <position position="380"/>
    </location>
</feature>
<dbReference type="PANTHER" id="PTHR18919">
    <property type="entry name" value="ACETYL-COA C-ACYLTRANSFERASE"/>
    <property type="match status" value="1"/>
</dbReference>
<dbReference type="EMBL" id="JARGDH010000002">
    <property type="protein sequence ID" value="KAL0275899.1"/>
    <property type="molecule type" value="Genomic_DNA"/>
</dbReference>
<dbReference type="Pfam" id="PF02803">
    <property type="entry name" value="Thiolase_C"/>
    <property type="match status" value="1"/>
</dbReference>
<dbReference type="PROSITE" id="PS00099">
    <property type="entry name" value="THIOLASE_3"/>
    <property type="match status" value="1"/>
</dbReference>
<dbReference type="AlphaFoldDB" id="A0AAW2I156"/>
<dbReference type="Gene3D" id="3.40.47.10">
    <property type="match status" value="2"/>
</dbReference>
<organism evidence="9">
    <name type="scientific">Menopon gallinae</name>
    <name type="common">poultry shaft louse</name>
    <dbReference type="NCBI Taxonomy" id="328185"/>
    <lineage>
        <taxon>Eukaryota</taxon>
        <taxon>Metazoa</taxon>
        <taxon>Ecdysozoa</taxon>
        <taxon>Arthropoda</taxon>
        <taxon>Hexapoda</taxon>
        <taxon>Insecta</taxon>
        <taxon>Pterygota</taxon>
        <taxon>Neoptera</taxon>
        <taxon>Paraneoptera</taxon>
        <taxon>Psocodea</taxon>
        <taxon>Troctomorpha</taxon>
        <taxon>Phthiraptera</taxon>
        <taxon>Amblycera</taxon>
        <taxon>Menoponidae</taxon>
        <taxon>Menopon</taxon>
    </lineage>
</organism>
<feature type="domain" description="Thiolase C-terminal" evidence="8">
    <location>
        <begin position="272"/>
        <end position="392"/>
    </location>
</feature>
<dbReference type="InterPro" id="IPR020616">
    <property type="entry name" value="Thiolase_N"/>
</dbReference>
<evidence type="ECO:0000259" key="7">
    <source>
        <dbReference type="Pfam" id="PF00108"/>
    </source>
</evidence>
<dbReference type="InterPro" id="IPR002155">
    <property type="entry name" value="Thiolase"/>
</dbReference>
<dbReference type="PANTHER" id="PTHR18919:SF107">
    <property type="entry name" value="ACETYL-COA ACETYLTRANSFERASE, CYTOSOLIC"/>
    <property type="match status" value="1"/>
</dbReference>
<dbReference type="SUPFAM" id="SSF53901">
    <property type="entry name" value="Thiolase-like"/>
    <property type="match status" value="2"/>
</dbReference>
<name>A0AAW2I156_9NEOP</name>
<evidence type="ECO:0000256" key="4">
    <source>
        <dbReference type="ARBA" id="ARBA00023315"/>
    </source>
</evidence>
<feature type="active site" description="Acyl-thioester intermediate" evidence="5">
    <location>
        <position position="90"/>
    </location>
</feature>
<dbReference type="CDD" id="cd00751">
    <property type="entry name" value="thiolase"/>
    <property type="match status" value="1"/>
</dbReference>
<evidence type="ECO:0000259" key="8">
    <source>
        <dbReference type="Pfam" id="PF02803"/>
    </source>
</evidence>
<dbReference type="PROSITE" id="PS00098">
    <property type="entry name" value="THIOLASE_1"/>
    <property type="match status" value="1"/>
</dbReference>
<comment type="pathway">
    <text evidence="1">Lipid metabolism.</text>
</comment>
<feature type="domain" description="Thiolase N-terminal" evidence="7">
    <location>
        <begin position="6"/>
        <end position="263"/>
    </location>
</feature>
<dbReference type="Pfam" id="PF00108">
    <property type="entry name" value="Thiolase_N"/>
    <property type="match status" value="1"/>
</dbReference>
<dbReference type="InterPro" id="IPR020617">
    <property type="entry name" value="Thiolase_C"/>
</dbReference>
<gene>
    <name evidence="9" type="ORF">PYX00_003619</name>
</gene>